<accession>A0A4Z2HAV2</accession>
<keyword evidence="2" id="KW-0472">Membrane</keyword>
<proteinExistence type="predicted"/>
<keyword evidence="4" id="KW-1185">Reference proteome</keyword>
<dbReference type="AlphaFoldDB" id="A0A4Z2HAV2"/>
<dbReference type="EMBL" id="SRLO01000281">
    <property type="protein sequence ID" value="TNN63027.1"/>
    <property type="molecule type" value="Genomic_DNA"/>
</dbReference>
<evidence type="ECO:0000313" key="4">
    <source>
        <dbReference type="Proteomes" id="UP000314294"/>
    </source>
</evidence>
<protein>
    <submittedName>
        <fullName evidence="3">Uncharacterized protein</fullName>
    </submittedName>
</protein>
<name>A0A4Z2HAV2_9TELE</name>
<evidence type="ECO:0000256" key="2">
    <source>
        <dbReference type="SAM" id="Phobius"/>
    </source>
</evidence>
<keyword evidence="2" id="KW-1133">Transmembrane helix</keyword>
<evidence type="ECO:0000313" key="3">
    <source>
        <dbReference type="EMBL" id="TNN63027.1"/>
    </source>
</evidence>
<feature type="transmembrane region" description="Helical" evidence="2">
    <location>
        <begin position="47"/>
        <end position="67"/>
    </location>
</feature>
<feature type="region of interest" description="Disordered" evidence="1">
    <location>
        <begin position="139"/>
        <end position="193"/>
    </location>
</feature>
<keyword evidence="2" id="KW-0812">Transmembrane</keyword>
<gene>
    <name evidence="3" type="ORF">EYF80_026755</name>
</gene>
<comment type="caution">
    <text evidence="3">The sequence shown here is derived from an EMBL/GenBank/DDBJ whole genome shotgun (WGS) entry which is preliminary data.</text>
</comment>
<organism evidence="3 4">
    <name type="scientific">Liparis tanakae</name>
    <name type="common">Tanaka's snailfish</name>
    <dbReference type="NCBI Taxonomy" id="230148"/>
    <lineage>
        <taxon>Eukaryota</taxon>
        <taxon>Metazoa</taxon>
        <taxon>Chordata</taxon>
        <taxon>Craniata</taxon>
        <taxon>Vertebrata</taxon>
        <taxon>Euteleostomi</taxon>
        <taxon>Actinopterygii</taxon>
        <taxon>Neopterygii</taxon>
        <taxon>Teleostei</taxon>
        <taxon>Neoteleostei</taxon>
        <taxon>Acanthomorphata</taxon>
        <taxon>Eupercaria</taxon>
        <taxon>Perciformes</taxon>
        <taxon>Cottioidei</taxon>
        <taxon>Cottales</taxon>
        <taxon>Liparidae</taxon>
        <taxon>Liparis</taxon>
    </lineage>
</organism>
<sequence>MRQRLFLKMLSRIARRSRGEVRLQRLGGLLPVPGRSGWASLGHGLGLVHLLALVVVLVFLLVVLGVLGKLLILVRLLLELPDLQTPQVDEEEKTGPHRHKQGTPVVPGRDRYIRRAPLQPEQDSAVRIHILQLHPRNSRSPIRPRFINPRANEKRVEVGQSLNSGAAGEPEQERWFHHHPPPRASPKLSSRQDRGVIVTRSRYPRCEPRRAIMCRNSGENVYSIHPERLDLGCATEQQPGNISSSADQPDSSKLVDVLEVGVA</sequence>
<evidence type="ECO:0000256" key="1">
    <source>
        <dbReference type="SAM" id="MobiDB-lite"/>
    </source>
</evidence>
<feature type="region of interest" description="Disordered" evidence="1">
    <location>
        <begin position="87"/>
        <end position="107"/>
    </location>
</feature>
<dbReference type="Proteomes" id="UP000314294">
    <property type="component" value="Unassembled WGS sequence"/>
</dbReference>
<reference evidence="3 4" key="1">
    <citation type="submission" date="2019-03" db="EMBL/GenBank/DDBJ databases">
        <title>First draft genome of Liparis tanakae, snailfish: a comprehensive survey of snailfish specific genes.</title>
        <authorList>
            <person name="Kim W."/>
            <person name="Song I."/>
            <person name="Jeong J.-H."/>
            <person name="Kim D."/>
            <person name="Kim S."/>
            <person name="Ryu S."/>
            <person name="Song J.Y."/>
            <person name="Lee S.K."/>
        </authorList>
    </citation>
    <scope>NUCLEOTIDE SEQUENCE [LARGE SCALE GENOMIC DNA]</scope>
    <source>
        <tissue evidence="3">Muscle</tissue>
    </source>
</reference>